<sequence>TREYDIMIERLKYAITVFPKNLISYEMYRLINLIMCADILGKAVGTERFREDAREIFPVMCEAYEILFRRKDLRHLSIEFVDNFLFARCSKLLNLFSSMAMHVDENPVHE</sequence>
<gene>
    <name evidence="1" type="ORF">PMAYCL1PPCAC_28138</name>
</gene>
<name>A0AAN5I9Q7_9BILA</name>
<dbReference type="Proteomes" id="UP001328107">
    <property type="component" value="Unassembled WGS sequence"/>
</dbReference>
<feature type="non-terminal residue" evidence="1">
    <location>
        <position position="110"/>
    </location>
</feature>
<protein>
    <submittedName>
        <fullName evidence="1">Uncharacterized protein</fullName>
    </submittedName>
</protein>
<reference evidence="2" key="1">
    <citation type="submission" date="2022-10" db="EMBL/GenBank/DDBJ databases">
        <title>Genome assembly of Pristionchus species.</title>
        <authorList>
            <person name="Yoshida K."/>
            <person name="Sommer R.J."/>
        </authorList>
    </citation>
    <scope>NUCLEOTIDE SEQUENCE [LARGE SCALE GENOMIC DNA]</scope>
    <source>
        <strain evidence="2">RS5460</strain>
    </source>
</reference>
<organism evidence="1 2">
    <name type="scientific">Pristionchus mayeri</name>
    <dbReference type="NCBI Taxonomy" id="1317129"/>
    <lineage>
        <taxon>Eukaryota</taxon>
        <taxon>Metazoa</taxon>
        <taxon>Ecdysozoa</taxon>
        <taxon>Nematoda</taxon>
        <taxon>Chromadorea</taxon>
        <taxon>Rhabditida</taxon>
        <taxon>Rhabditina</taxon>
        <taxon>Diplogasteromorpha</taxon>
        <taxon>Diplogasteroidea</taxon>
        <taxon>Neodiplogasteridae</taxon>
        <taxon>Pristionchus</taxon>
    </lineage>
</organism>
<keyword evidence="2" id="KW-1185">Reference proteome</keyword>
<evidence type="ECO:0000313" key="1">
    <source>
        <dbReference type="EMBL" id="GMR57943.1"/>
    </source>
</evidence>
<dbReference type="AlphaFoldDB" id="A0AAN5I9Q7"/>
<proteinExistence type="predicted"/>
<dbReference type="EMBL" id="BTRK01000006">
    <property type="protein sequence ID" value="GMR57943.1"/>
    <property type="molecule type" value="Genomic_DNA"/>
</dbReference>
<comment type="caution">
    <text evidence="1">The sequence shown here is derived from an EMBL/GenBank/DDBJ whole genome shotgun (WGS) entry which is preliminary data.</text>
</comment>
<evidence type="ECO:0000313" key="2">
    <source>
        <dbReference type="Proteomes" id="UP001328107"/>
    </source>
</evidence>
<accession>A0AAN5I9Q7</accession>
<feature type="non-terminal residue" evidence="1">
    <location>
        <position position="1"/>
    </location>
</feature>